<dbReference type="SUPFAM" id="SSF54001">
    <property type="entry name" value="Cysteine proteinases"/>
    <property type="match status" value="1"/>
</dbReference>
<feature type="domain" description="DUF1985" evidence="1">
    <location>
        <begin position="151"/>
        <end position="275"/>
    </location>
</feature>
<name>A0A6L2MI82_TANCI</name>
<evidence type="ECO:0000259" key="1">
    <source>
        <dbReference type="Pfam" id="PF09331"/>
    </source>
</evidence>
<reference evidence="2" key="1">
    <citation type="journal article" date="2019" name="Sci. Rep.">
        <title>Draft genome of Tanacetum cinerariifolium, the natural source of mosquito coil.</title>
        <authorList>
            <person name="Yamashiro T."/>
            <person name="Shiraishi A."/>
            <person name="Satake H."/>
            <person name="Nakayama K."/>
        </authorList>
    </citation>
    <scope>NUCLEOTIDE SEQUENCE</scope>
</reference>
<organism evidence="2">
    <name type="scientific">Tanacetum cinerariifolium</name>
    <name type="common">Dalmatian daisy</name>
    <name type="synonym">Chrysanthemum cinerariifolium</name>
    <dbReference type="NCBI Taxonomy" id="118510"/>
    <lineage>
        <taxon>Eukaryota</taxon>
        <taxon>Viridiplantae</taxon>
        <taxon>Streptophyta</taxon>
        <taxon>Embryophyta</taxon>
        <taxon>Tracheophyta</taxon>
        <taxon>Spermatophyta</taxon>
        <taxon>Magnoliopsida</taxon>
        <taxon>eudicotyledons</taxon>
        <taxon>Gunneridae</taxon>
        <taxon>Pentapetalae</taxon>
        <taxon>asterids</taxon>
        <taxon>campanulids</taxon>
        <taxon>Asterales</taxon>
        <taxon>Asteraceae</taxon>
        <taxon>Asteroideae</taxon>
        <taxon>Anthemideae</taxon>
        <taxon>Anthemidinae</taxon>
        <taxon>Tanacetum</taxon>
    </lineage>
</organism>
<evidence type="ECO:0000313" key="2">
    <source>
        <dbReference type="EMBL" id="GEU71925.1"/>
    </source>
</evidence>
<gene>
    <name evidence="2" type="ORF">Tci_043903</name>
</gene>
<accession>A0A6L2MI82</accession>
<sequence length="638" mass="74613">MAILSTFESVLAFRRNMKVVRNVVIPCREKLEGAFLSFFFEFQVSGETKKLVWLIGIDRPDLWCFIAHGLILVDHVLWYAVKAMEFIREGYLEDAAESNLVETSFQELSVLVSSFLKLAREFWLCQSHVVAHEPIVLVTCRNEENENIPLCYHVVDNFQIQFGKEEFCLVIGLKFGVENRTDYNDEAKEIPFRRMVFSSSLDGRPIRGKHVEKLIKSKAFNKLDDNDVVSLCCVGILQLVLLGLEDRRPVSNWILRLANDRDGWDKYPWGSHVWPTLYQQLKDANVRRCPALYATQATDEVDKKSYSITGFAWAFKGKLHVERLVPDEIEARSRWWVSSRAYFDGRNIEDERIPRHLNRNNLFEVPSEMYREFEEQRRGYKQMMQKSDDMYKKMSRFMEDTGVGPNICDRARREHHPSIYKQSPYTVLPPTTVLPKKRTNKTKKKGKAAKLSPLNLGNTFANENVLGEEVTITGVQQTDNCFYENVDPDKHMNSWIQILIRERAENDNWTLSKSGTICVHPENNRFMILTDPHITEHWMVQYVHTHHGRMLTGYFNGTGRQPRNFQFSYNDFFGYTVPQQQNAKDCGVITCWLITKLCLRQPPIVVGDSQVYWDNMRYQMCQKFYNCRCEDSENYGYD</sequence>
<dbReference type="Pfam" id="PF09331">
    <property type="entry name" value="DUF1985"/>
    <property type="match status" value="1"/>
</dbReference>
<dbReference type="PANTHER" id="PTHR48449">
    <property type="entry name" value="DUF1985 DOMAIN-CONTAINING PROTEIN"/>
    <property type="match status" value="1"/>
</dbReference>
<dbReference type="InterPro" id="IPR038765">
    <property type="entry name" value="Papain-like_cys_pep_sf"/>
</dbReference>
<dbReference type="PANTHER" id="PTHR48449:SF1">
    <property type="entry name" value="DUF1985 DOMAIN-CONTAINING PROTEIN"/>
    <property type="match status" value="1"/>
</dbReference>
<dbReference type="EMBL" id="BKCJ010006395">
    <property type="protein sequence ID" value="GEU71925.1"/>
    <property type="molecule type" value="Genomic_DNA"/>
</dbReference>
<protein>
    <submittedName>
        <fullName evidence="2">Phospholipase-like protein</fullName>
    </submittedName>
</protein>
<proteinExistence type="predicted"/>
<dbReference type="InterPro" id="IPR015410">
    <property type="entry name" value="DUF1985"/>
</dbReference>
<comment type="caution">
    <text evidence="2">The sequence shown here is derived from an EMBL/GenBank/DDBJ whole genome shotgun (WGS) entry which is preliminary data.</text>
</comment>
<dbReference type="AlphaFoldDB" id="A0A6L2MI82"/>